<dbReference type="PROSITE" id="PS50920">
    <property type="entry name" value="SOLCAR"/>
    <property type="match status" value="3"/>
</dbReference>
<dbReference type="InterPro" id="IPR018108">
    <property type="entry name" value="MCP_transmembrane"/>
</dbReference>
<dbReference type="PANTHER" id="PTHR45635">
    <property type="entry name" value="ADP,ATP CARRIER PROTEIN 1-RELATED-RELATED"/>
    <property type="match status" value="1"/>
</dbReference>
<proteinExistence type="inferred from homology"/>
<dbReference type="Pfam" id="PF00153">
    <property type="entry name" value="Mito_carr"/>
    <property type="match status" value="3"/>
</dbReference>
<dbReference type="PRINTS" id="PR00926">
    <property type="entry name" value="MITOCARRIER"/>
</dbReference>
<evidence type="ECO:0000256" key="7">
    <source>
        <dbReference type="ARBA" id="ARBA00023136"/>
    </source>
</evidence>
<comment type="similarity">
    <text evidence="2 10">Belongs to the mitochondrial carrier (TC 2.A.29) family.</text>
</comment>
<keyword evidence="6" id="KW-1133">Transmembrane helix</keyword>
<name>A0AAP0FX14_9ASPA</name>
<dbReference type="PRINTS" id="PR00927">
    <property type="entry name" value="ADPTRNSLCASE"/>
</dbReference>
<evidence type="ECO:0000256" key="12">
    <source>
        <dbReference type="SAM" id="MobiDB-lite"/>
    </source>
</evidence>
<evidence type="ECO:0000256" key="5">
    <source>
        <dbReference type="ARBA" id="ARBA00022737"/>
    </source>
</evidence>
<dbReference type="InterPro" id="IPR002113">
    <property type="entry name" value="ADT_euk_type"/>
</dbReference>
<dbReference type="SUPFAM" id="SSF103506">
    <property type="entry name" value="Mitochondrial carrier"/>
    <property type="match status" value="1"/>
</dbReference>
<evidence type="ECO:0000256" key="10">
    <source>
        <dbReference type="RuleBase" id="RU000488"/>
    </source>
</evidence>
<dbReference type="InterPro" id="IPR023395">
    <property type="entry name" value="MCP_dom_sf"/>
</dbReference>
<comment type="subunit">
    <text evidence="11">Monomer.</text>
</comment>
<feature type="region of interest" description="Disordered" evidence="12">
    <location>
        <begin position="1"/>
        <end position="29"/>
    </location>
</feature>
<dbReference type="GO" id="GO:1990544">
    <property type="term" value="P:mitochondrial ATP transmembrane transport"/>
    <property type="evidence" value="ECO:0007669"/>
    <property type="project" value="InterPro"/>
</dbReference>
<keyword evidence="14" id="KW-1185">Reference proteome</keyword>
<dbReference type="GO" id="GO:0140021">
    <property type="term" value="P:mitochondrial ADP transmembrane transport"/>
    <property type="evidence" value="ECO:0007669"/>
    <property type="project" value="InterPro"/>
</dbReference>
<organism evidence="13 14">
    <name type="scientific">Platanthera zijinensis</name>
    <dbReference type="NCBI Taxonomy" id="2320716"/>
    <lineage>
        <taxon>Eukaryota</taxon>
        <taxon>Viridiplantae</taxon>
        <taxon>Streptophyta</taxon>
        <taxon>Embryophyta</taxon>
        <taxon>Tracheophyta</taxon>
        <taxon>Spermatophyta</taxon>
        <taxon>Magnoliopsida</taxon>
        <taxon>Liliopsida</taxon>
        <taxon>Asparagales</taxon>
        <taxon>Orchidaceae</taxon>
        <taxon>Orchidoideae</taxon>
        <taxon>Orchideae</taxon>
        <taxon>Orchidinae</taxon>
        <taxon>Platanthera</taxon>
    </lineage>
</organism>
<evidence type="ECO:0000256" key="11">
    <source>
        <dbReference type="RuleBase" id="RU368008"/>
    </source>
</evidence>
<dbReference type="EMBL" id="JBBWWQ010000018">
    <property type="protein sequence ID" value="KAK8921561.1"/>
    <property type="molecule type" value="Genomic_DNA"/>
</dbReference>
<accession>A0AAP0FX14</accession>
<keyword evidence="4 9" id="KW-0812">Transmembrane</keyword>
<reference evidence="13 14" key="1">
    <citation type="journal article" date="2022" name="Nat. Plants">
        <title>Genomes of leafy and leafless Platanthera orchids illuminate the evolution of mycoheterotrophy.</title>
        <authorList>
            <person name="Li M.H."/>
            <person name="Liu K.W."/>
            <person name="Li Z."/>
            <person name="Lu H.C."/>
            <person name="Ye Q.L."/>
            <person name="Zhang D."/>
            <person name="Wang J.Y."/>
            <person name="Li Y.F."/>
            <person name="Zhong Z.M."/>
            <person name="Liu X."/>
            <person name="Yu X."/>
            <person name="Liu D.K."/>
            <person name="Tu X.D."/>
            <person name="Liu B."/>
            <person name="Hao Y."/>
            <person name="Liao X.Y."/>
            <person name="Jiang Y.T."/>
            <person name="Sun W.H."/>
            <person name="Chen J."/>
            <person name="Chen Y.Q."/>
            <person name="Ai Y."/>
            <person name="Zhai J.W."/>
            <person name="Wu S.S."/>
            <person name="Zhou Z."/>
            <person name="Hsiao Y.Y."/>
            <person name="Wu W.L."/>
            <person name="Chen Y.Y."/>
            <person name="Lin Y.F."/>
            <person name="Hsu J.L."/>
            <person name="Li C.Y."/>
            <person name="Wang Z.W."/>
            <person name="Zhao X."/>
            <person name="Zhong W.Y."/>
            <person name="Ma X.K."/>
            <person name="Ma L."/>
            <person name="Huang J."/>
            <person name="Chen G.Z."/>
            <person name="Huang M.Z."/>
            <person name="Huang L."/>
            <person name="Peng D.H."/>
            <person name="Luo Y.B."/>
            <person name="Zou S.Q."/>
            <person name="Chen S.P."/>
            <person name="Lan S."/>
            <person name="Tsai W.C."/>
            <person name="Van de Peer Y."/>
            <person name="Liu Z.J."/>
        </authorList>
    </citation>
    <scope>NUCLEOTIDE SEQUENCE [LARGE SCALE GENOMIC DNA]</scope>
    <source>
        <strain evidence="13">Lor287</strain>
    </source>
</reference>
<dbReference type="Gene3D" id="1.50.40.10">
    <property type="entry name" value="Mitochondrial carrier domain"/>
    <property type="match status" value="1"/>
</dbReference>
<feature type="repeat" description="Solcar" evidence="9">
    <location>
        <begin position="36"/>
        <end position="134"/>
    </location>
</feature>
<comment type="subcellular location">
    <subcellularLocation>
        <location evidence="1 11">Membrane</location>
        <topology evidence="1 11">Multi-pass membrane protein</topology>
    </subcellularLocation>
</comment>
<evidence type="ECO:0000256" key="9">
    <source>
        <dbReference type="PROSITE-ProRule" id="PRU00282"/>
    </source>
</evidence>
<evidence type="ECO:0000256" key="4">
    <source>
        <dbReference type="ARBA" id="ARBA00022692"/>
    </source>
</evidence>
<evidence type="ECO:0000256" key="2">
    <source>
        <dbReference type="ARBA" id="ARBA00006375"/>
    </source>
</evidence>
<evidence type="ECO:0000256" key="1">
    <source>
        <dbReference type="ARBA" id="ARBA00004141"/>
    </source>
</evidence>
<dbReference type="GO" id="GO:0005471">
    <property type="term" value="F:ATP:ADP antiporter activity"/>
    <property type="evidence" value="ECO:0007669"/>
    <property type="project" value="UniProtKB-UniRule"/>
</dbReference>
<feature type="compositionally biased region" description="Gly residues" evidence="12">
    <location>
        <begin position="1"/>
        <end position="13"/>
    </location>
</feature>
<evidence type="ECO:0000313" key="13">
    <source>
        <dbReference type="EMBL" id="KAK8921561.1"/>
    </source>
</evidence>
<dbReference type="FunFam" id="1.50.40.10:FF:000071">
    <property type="entry name" value="probable ADP,ATP carrier protein At5g56450"/>
    <property type="match status" value="1"/>
</dbReference>
<feature type="repeat" description="Solcar" evidence="9">
    <location>
        <begin position="247"/>
        <end position="330"/>
    </location>
</feature>
<comment type="caution">
    <text evidence="13">The sequence shown here is derived from an EMBL/GenBank/DDBJ whole genome shotgun (WGS) entry which is preliminary data.</text>
</comment>
<keyword evidence="7 9" id="KW-0472">Membrane</keyword>
<sequence>MKPGEKGGGGGVADGEATSCCSADGDDKRSKKTAAGRFQRDLVAGAIIGGVVHTVVSPIERAKLLLQTQESNAAILGLTGHARKPRFRGMVDCIVRTVREEGFLSLWRGNGTSVLRYYPSVALNFSLKDLYKGMLRIGDTPSGSGLTSAATANFLAGAAAGCTTLFLIYPLDIAHTRLAADIGKLDSRQFRGIHHFLQTIYRADGIRGIYRGLPASLHGMVIHRGLYFGGFDTAKEFLVAEDSALWKRWVTAQFVTTSAGLISYPLDTVRRRMMMQSGMEKRMYSSTLDCWRKIYKMEGLVSFYRGALSNIFRSTGSAAVLVLYDEVKKFMNWGGL</sequence>
<feature type="repeat" description="Solcar" evidence="9">
    <location>
        <begin position="148"/>
        <end position="237"/>
    </location>
</feature>
<evidence type="ECO:0000313" key="14">
    <source>
        <dbReference type="Proteomes" id="UP001418222"/>
    </source>
</evidence>
<dbReference type="InterPro" id="IPR002067">
    <property type="entry name" value="MCP"/>
</dbReference>
<evidence type="ECO:0000256" key="8">
    <source>
        <dbReference type="ARBA" id="ARBA00024143"/>
    </source>
</evidence>
<dbReference type="PANTHER" id="PTHR45635:SF31">
    <property type="entry name" value="ADP_ATP TRANSLOCASE"/>
    <property type="match status" value="1"/>
</dbReference>
<keyword evidence="3 10" id="KW-0813">Transport</keyword>
<evidence type="ECO:0000256" key="6">
    <source>
        <dbReference type="ARBA" id="ARBA00022989"/>
    </source>
</evidence>
<comment type="function">
    <text evidence="11">Catalyzes the exchange of ADP and ATP across the membrane.</text>
</comment>
<gene>
    <name evidence="13" type="ORF">KSP39_PZI019946</name>
</gene>
<dbReference type="AlphaFoldDB" id="A0AAP0FX14"/>
<protein>
    <recommendedName>
        <fullName evidence="11">ADP/ATP translocase</fullName>
    </recommendedName>
    <alternativeName>
        <fullName evidence="11">ADP,ATP carrier protein</fullName>
    </alternativeName>
</protein>
<dbReference type="GO" id="GO:0005743">
    <property type="term" value="C:mitochondrial inner membrane"/>
    <property type="evidence" value="ECO:0007669"/>
    <property type="project" value="InterPro"/>
</dbReference>
<evidence type="ECO:0000256" key="3">
    <source>
        <dbReference type="ARBA" id="ARBA00022448"/>
    </source>
</evidence>
<dbReference type="Proteomes" id="UP001418222">
    <property type="component" value="Unassembled WGS sequence"/>
</dbReference>
<comment type="catalytic activity">
    <reaction evidence="8">
        <text>ADP(in) + ATP(out) = ADP(out) + ATP(in)</text>
        <dbReference type="Rhea" id="RHEA:34999"/>
        <dbReference type="ChEBI" id="CHEBI:30616"/>
        <dbReference type="ChEBI" id="CHEBI:456216"/>
    </reaction>
    <physiologicalReaction direction="left-to-right" evidence="8">
        <dbReference type="Rhea" id="RHEA:35000"/>
    </physiologicalReaction>
</comment>
<keyword evidence="5" id="KW-0677">Repeat</keyword>